<dbReference type="PANTHER" id="PTHR31672:SF10">
    <property type="entry name" value="F-BOX DOMAIN-CONTAINING PROTEIN"/>
    <property type="match status" value="1"/>
</dbReference>
<dbReference type="PANTHER" id="PTHR31672">
    <property type="entry name" value="BNACNNG10540D PROTEIN"/>
    <property type="match status" value="1"/>
</dbReference>
<dbReference type="InterPro" id="IPR050796">
    <property type="entry name" value="SCF_F-box_component"/>
</dbReference>
<evidence type="ECO:0000313" key="5">
    <source>
        <dbReference type="Proteomes" id="UP000002051"/>
    </source>
</evidence>
<reference evidence="6" key="4">
    <citation type="journal article" date="2018" name="Nat. Plants">
        <title>Whole-genome landscape of Medicago truncatula symbiotic genes.</title>
        <authorList>
            <person name="Pecrix Y."/>
            <person name="Staton S.E."/>
            <person name="Sallet E."/>
            <person name="Lelandais-Briere C."/>
            <person name="Moreau S."/>
            <person name="Carrere S."/>
            <person name="Blein T."/>
            <person name="Jardinaud M.F."/>
            <person name="Latrasse D."/>
            <person name="Zouine M."/>
            <person name="Zahm M."/>
            <person name="Kreplak J."/>
            <person name="Mayjonade B."/>
            <person name="Satge C."/>
            <person name="Perez M."/>
            <person name="Cauet S."/>
            <person name="Marande W."/>
            <person name="Chantry-Darmon C."/>
            <person name="Lopez-Roques C."/>
            <person name="Bouchez O."/>
            <person name="Berard A."/>
            <person name="Debelle F."/>
            <person name="Munos S."/>
            <person name="Bendahmane A."/>
            <person name="Berges H."/>
            <person name="Niebel A."/>
            <person name="Buitink J."/>
            <person name="Frugier F."/>
            <person name="Benhamed M."/>
            <person name="Crespi M."/>
            <person name="Gouzy J."/>
            <person name="Gamas P."/>
        </authorList>
    </citation>
    <scope>NUCLEOTIDE SEQUENCE [LARGE SCALE GENOMIC DNA]</scope>
    <source>
        <strain evidence="6">cv. Jemalong A17</strain>
    </source>
</reference>
<dbReference type="OrthoDB" id="1630514at2759"/>
<name>G7IWQ7_MEDTR</name>
<reference evidence="2 5" key="2">
    <citation type="journal article" date="2014" name="BMC Genomics">
        <title>An improved genome release (version Mt4.0) for the model legume Medicago truncatula.</title>
        <authorList>
            <person name="Tang H."/>
            <person name="Krishnakumar V."/>
            <person name="Bidwell S."/>
            <person name="Rosen B."/>
            <person name="Chan A."/>
            <person name="Zhou S."/>
            <person name="Gentzbittel L."/>
            <person name="Childs K.L."/>
            <person name="Yandell M."/>
            <person name="Gundlach H."/>
            <person name="Mayer K.F."/>
            <person name="Schwartz D.C."/>
            <person name="Town C.D."/>
        </authorList>
    </citation>
    <scope>GENOME REANNOTATION</scope>
    <source>
        <strain evidence="4 5">cv. Jemalong A17</strain>
    </source>
</reference>
<reference evidence="2 5" key="1">
    <citation type="journal article" date="2011" name="Nature">
        <title>The Medicago genome provides insight into the evolution of rhizobial symbioses.</title>
        <authorList>
            <person name="Young N.D."/>
            <person name="Debelle F."/>
            <person name="Oldroyd G.E."/>
            <person name="Geurts R."/>
            <person name="Cannon S.B."/>
            <person name="Udvardi M.K."/>
            <person name="Benedito V.A."/>
            <person name="Mayer K.F."/>
            <person name="Gouzy J."/>
            <person name="Schoof H."/>
            <person name="Van de Peer Y."/>
            <person name="Proost S."/>
            <person name="Cook D.R."/>
            <person name="Meyers B.C."/>
            <person name="Spannagl M."/>
            <person name="Cheung F."/>
            <person name="De Mita S."/>
            <person name="Krishnakumar V."/>
            <person name="Gundlach H."/>
            <person name="Zhou S."/>
            <person name="Mudge J."/>
            <person name="Bharti A.K."/>
            <person name="Murray J.D."/>
            <person name="Naoumkina M.A."/>
            <person name="Rosen B."/>
            <person name="Silverstein K.A."/>
            <person name="Tang H."/>
            <person name="Rombauts S."/>
            <person name="Zhao P.X."/>
            <person name="Zhou P."/>
            <person name="Barbe V."/>
            <person name="Bardou P."/>
            <person name="Bechner M."/>
            <person name="Bellec A."/>
            <person name="Berger A."/>
            <person name="Berges H."/>
            <person name="Bidwell S."/>
            <person name="Bisseling T."/>
            <person name="Choisne N."/>
            <person name="Couloux A."/>
            <person name="Denny R."/>
            <person name="Deshpande S."/>
            <person name="Dai X."/>
            <person name="Doyle J.J."/>
            <person name="Dudez A.M."/>
            <person name="Farmer A.D."/>
            <person name="Fouteau S."/>
            <person name="Franken C."/>
            <person name="Gibelin C."/>
            <person name="Gish J."/>
            <person name="Goldstein S."/>
            <person name="Gonzalez A.J."/>
            <person name="Green P.J."/>
            <person name="Hallab A."/>
            <person name="Hartog M."/>
            <person name="Hua A."/>
            <person name="Humphray S.J."/>
            <person name="Jeong D.H."/>
            <person name="Jing Y."/>
            <person name="Jocker A."/>
            <person name="Kenton S.M."/>
            <person name="Kim D.J."/>
            <person name="Klee K."/>
            <person name="Lai H."/>
            <person name="Lang C."/>
            <person name="Lin S."/>
            <person name="Macmil S.L."/>
            <person name="Magdelenat G."/>
            <person name="Matthews L."/>
            <person name="McCorrison J."/>
            <person name="Monaghan E.L."/>
            <person name="Mun J.H."/>
            <person name="Najar F.Z."/>
            <person name="Nicholson C."/>
            <person name="Noirot C."/>
            <person name="O'Bleness M."/>
            <person name="Paule C.R."/>
            <person name="Poulain J."/>
            <person name="Prion F."/>
            <person name="Qin B."/>
            <person name="Qu C."/>
            <person name="Retzel E.F."/>
            <person name="Riddle C."/>
            <person name="Sallet E."/>
            <person name="Samain S."/>
            <person name="Samson N."/>
            <person name="Sanders I."/>
            <person name="Saurat O."/>
            <person name="Scarpelli C."/>
            <person name="Schiex T."/>
            <person name="Segurens B."/>
            <person name="Severin A.J."/>
            <person name="Sherrier D.J."/>
            <person name="Shi R."/>
            <person name="Sims S."/>
            <person name="Singer S.R."/>
            <person name="Sinharoy S."/>
            <person name="Sterck L."/>
            <person name="Viollet A."/>
            <person name="Wang B.B."/>
            <person name="Wang K."/>
            <person name="Wang M."/>
            <person name="Wang X."/>
            <person name="Warfsmann J."/>
            <person name="Weissenbach J."/>
            <person name="White D.D."/>
            <person name="White J.D."/>
            <person name="Wiley G.B."/>
            <person name="Wincker P."/>
            <person name="Xing Y."/>
            <person name="Yang L."/>
            <person name="Yao Z."/>
            <person name="Ying F."/>
            <person name="Zhai J."/>
            <person name="Zhou L."/>
            <person name="Zuber A."/>
            <person name="Denarie J."/>
            <person name="Dixon R.A."/>
            <person name="May G.D."/>
            <person name="Schwartz D.C."/>
            <person name="Rogers J."/>
            <person name="Quetier F."/>
            <person name="Town C.D."/>
            <person name="Roe B.A."/>
        </authorList>
    </citation>
    <scope>NUCLEOTIDE SEQUENCE [LARGE SCALE GENOMIC DNA]</scope>
    <source>
        <strain evidence="2">A17</strain>
        <strain evidence="4 5">cv. Jemalong A17</strain>
    </source>
</reference>
<dbReference type="HOGENOM" id="CLU_027176_1_4_1"/>
<dbReference type="InterPro" id="IPR006527">
    <property type="entry name" value="F-box-assoc_dom_typ1"/>
</dbReference>
<keyword evidence="5" id="KW-1185">Reference proteome</keyword>
<reference evidence="3" key="5">
    <citation type="journal article" date="2018" name="Nat. Plants">
        <title>Whole-genome landscape of Medicago truncatula symbiotic genes.</title>
        <authorList>
            <person name="Pecrix Y."/>
            <person name="Gamas P."/>
            <person name="Carrere S."/>
        </authorList>
    </citation>
    <scope>NUCLEOTIDE SEQUENCE</scope>
    <source>
        <tissue evidence="3">Leaves</tissue>
    </source>
</reference>
<dbReference type="Pfam" id="PF07734">
    <property type="entry name" value="FBA_1"/>
    <property type="match status" value="1"/>
</dbReference>
<evidence type="ECO:0000259" key="1">
    <source>
        <dbReference type="SMART" id="SM00256"/>
    </source>
</evidence>
<accession>A0A0C3VDM6</accession>
<dbReference type="NCBIfam" id="TIGR01640">
    <property type="entry name" value="F_box_assoc_1"/>
    <property type="match status" value="1"/>
</dbReference>
<dbReference type="KEGG" id="mtr:11446062"/>
<evidence type="ECO:0000313" key="3">
    <source>
        <dbReference type="EMBL" id="RHN66258.1"/>
    </source>
</evidence>
<sequence length="391" mass="44626">MASVSSSDKVVSSQSLMVETTAIGTLTYVLPLPTLPFDLIVEIMCRLPVKLLVQLRCLGKSFNYLISDPKFAKKHLRLSIKRHHLIVCPADLSSRVILYDSPISSFFSKSGVTQTQLSYPKFQFENPTNISSCDGILCLTIDDGSAILWNPSIRKLTKLPPFFVKGEKSFWYSAYSFGYDRFTDEYKVFVVSLLNYERKIEVSVHTLGTDYWRRIQDFPFKNAIRYSGIFVSDTVNWLTTDLSKSNCDEIVSLDLVNESYQILSSPDLNRESWRLSMGVLRDCLCLSASSTCDMFFDVWVMKEYGNIDSWTKLYSVSYVGTQIPQAYALVLYISEDDQMVVDFIGQRQGSNKRMVTMYDSKNGTLNILDIQNINHFSFFTLVVYNESLISP</sequence>
<gene>
    <name evidence="4" type="primary">11446062</name>
    <name evidence="2" type="ordered locus">MTR_3g030350</name>
    <name evidence="3" type="ORF">MtrunA17_Chr3g0088911</name>
</gene>
<evidence type="ECO:0000313" key="2">
    <source>
        <dbReference type="EMBL" id="AES69470.2"/>
    </source>
</evidence>
<dbReference type="SMART" id="SM00256">
    <property type="entry name" value="FBOX"/>
    <property type="match status" value="1"/>
</dbReference>
<dbReference type="InterPro" id="IPR036047">
    <property type="entry name" value="F-box-like_dom_sf"/>
</dbReference>
<dbReference type="PaxDb" id="3880-AES69470"/>
<dbReference type="EnsemblPlants" id="AES69470">
    <property type="protein sequence ID" value="AES69470"/>
    <property type="gene ID" value="MTR_3g030350"/>
</dbReference>
<dbReference type="SUPFAM" id="SSF81383">
    <property type="entry name" value="F-box domain"/>
    <property type="match status" value="1"/>
</dbReference>
<dbReference type="Pfam" id="PF00646">
    <property type="entry name" value="F-box"/>
    <property type="match status" value="1"/>
</dbReference>
<protein>
    <submittedName>
        <fullName evidence="2">F-box protein interaction domain protein</fullName>
    </submittedName>
    <submittedName>
        <fullName evidence="3">Putative F-box domain, leucine-rich repeat domain, L domain-containing protein</fullName>
    </submittedName>
</protein>
<evidence type="ECO:0000313" key="6">
    <source>
        <dbReference type="Proteomes" id="UP000265566"/>
    </source>
</evidence>
<accession>G7IWQ7</accession>
<dbReference type="EMBL" id="CM001219">
    <property type="protein sequence ID" value="AES69470.2"/>
    <property type="molecule type" value="Genomic_DNA"/>
</dbReference>
<dbReference type="eggNOG" id="ENOG502QUVH">
    <property type="taxonomic scope" value="Eukaryota"/>
</dbReference>
<dbReference type="AlphaFoldDB" id="G7IWQ7"/>
<proteinExistence type="predicted"/>
<dbReference type="EMBL" id="PSQE01000003">
    <property type="protein sequence ID" value="RHN66258.1"/>
    <property type="molecule type" value="Genomic_DNA"/>
</dbReference>
<dbReference type="STRING" id="3880.G7IWQ7"/>
<organism evidence="2 5">
    <name type="scientific">Medicago truncatula</name>
    <name type="common">Barrel medic</name>
    <name type="synonym">Medicago tribuloides</name>
    <dbReference type="NCBI Taxonomy" id="3880"/>
    <lineage>
        <taxon>Eukaryota</taxon>
        <taxon>Viridiplantae</taxon>
        <taxon>Streptophyta</taxon>
        <taxon>Embryophyta</taxon>
        <taxon>Tracheophyta</taxon>
        <taxon>Spermatophyta</taxon>
        <taxon>Magnoliopsida</taxon>
        <taxon>eudicotyledons</taxon>
        <taxon>Gunneridae</taxon>
        <taxon>Pentapetalae</taxon>
        <taxon>rosids</taxon>
        <taxon>fabids</taxon>
        <taxon>Fabales</taxon>
        <taxon>Fabaceae</taxon>
        <taxon>Papilionoideae</taxon>
        <taxon>50 kb inversion clade</taxon>
        <taxon>NPAAA clade</taxon>
        <taxon>Hologalegina</taxon>
        <taxon>IRL clade</taxon>
        <taxon>Trifolieae</taxon>
        <taxon>Medicago</taxon>
    </lineage>
</organism>
<dbReference type="Proteomes" id="UP000002051">
    <property type="component" value="Chromosome 3"/>
</dbReference>
<dbReference type="InterPro" id="IPR001810">
    <property type="entry name" value="F-box_dom"/>
</dbReference>
<dbReference type="Proteomes" id="UP000265566">
    <property type="component" value="Chromosome 3"/>
</dbReference>
<dbReference type="InterPro" id="IPR017451">
    <property type="entry name" value="F-box-assoc_interact_dom"/>
</dbReference>
<evidence type="ECO:0000313" key="4">
    <source>
        <dbReference type="EnsemblPlants" id="AES69470"/>
    </source>
</evidence>
<dbReference type="Gramene" id="rna14205">
    <property type="protein sequence ID" value="RHN66258.1"/>
    <property type="gene ID" value="gene14205"/>
</dbReference>
<feature type="domain" description="F-box" evidence="1">
    <location>
        <begin position="35"/>
        <end position="75"/>
    </location>
</feature>
<reference evidence="4" key="3">
    <citation type="submission" date="2015-04" db="UniProtKB">
        <authorList>
            <consortium name="EnsemblPlants"/>
        </authorList>
    </citation>
    <scope>IDENTIFICATION</scope>
    <source>
        <strain evidence="4">cv. Jemalong A17</strain>
    </source>
</reference>